<dbReference type="GO" id="GO:0015629">
    <property type="term" value="C:actin cytoskeleton"/>
    <property type="evidence" value="ECO:0007669"/>
    <property type="project" value="TreeGrafter"/>
</dbReference>
<dbReference type="InterPro" id="IPR001715">
    <property type="entry name" value="CH_dom"/>
</dbReference>
<protein>
    <recommendedName>
        <fullName evidence="2">Transgelin</fullName>
    </recommendedName>
</protein>
<evidence type="ECO:0000256" key="1">
    <source>
        <dbReference type="ARBA" id="ARBA00009631"/>
    </source>
</evidence>
<reference evidence="6" key="1">
    <citation type="submission" date="2016-04" db="UniProtKB">
        <authorList>
            <consortium name="WormBaseParasite"/>
        </authorList>
    </citation>
    <scope>IDENTIFICATION</scope>
</reference>
<feature type="domain" description="Calponin-homology (CH)" evidence="3">
    <location>
        <begin position="7"/>
        <end position="126"/>
    </location>
</feature>
<dbReference type="PRINTS" id="PR00888">
    <property type="entry name" value="SM22CALPONIN"/>
</dbReference>
<evidence type="ECO:0000313" key="5">
    <source>
        <dbReference type="Proteomes" id="UP000274429"/>
    </source>
</evidence>
<evidence type="ECO:0000259" key="3">
    <source>
        <dbReference type="PROSITE" id="PS50021"/>
    </source>
</evidence>
<evidence type="ECO:0000313" key="6">
    <source>
        <dbReference type="WBParaSite" id="TTAC_0000661101-mRNA-1"/>
    </source>
</evidence>
<dbReference type="Pfam" id="PF00307">
    <property type="entry name" value="CH"/>
    <property type="match status" value="1"/>
</dbReference>
<dbReference type="Pfam" id="PF00402">
    <property type="entry name" value="Calponin"/>
    <property type="match status" value="4"/>
</dbReference>
<dbReference type="GO" id="GO:0007015">
    <property type="term" value="P:actin filament organization"/>
    <property type="evidence" value="ECO:0007669"/>
    <property type="project" value="TreeGrafter"/>
</dbReference>
<reference evidence="4 5" key="2">
    <citation type="submission" date="2018-11" db="EMBL/GenBank/DDBJ databases">
        <authorList>
            <consortium name="Pathogen Informatics"/>
        </authorList>
    </citation>
    <scope>NUCLEOTIDE SEQUENCE [LARGE SCALE GENOMIC DNA]</scope>
</reference>
<sequence>MNTKYNPEVEKEVLDWIGQLTGASIEQGRERVAAALRDGEILIKLANVIYEETPKLPSSAANLRRPFKANTSKIPFKMMENIETFVNACAAYGVPKTGLFQTVDLFEMRNIGQVINCIYQLGTEASSEGFRLNVCASIRFTLEEERMVSFKDATAPTCQRHNFKGPKCGPRPTYENKRTFSPEQIALSNTVIGLQAGFNKGASQKGMSMGAVRHIADIKTDDMSREGQGIIGLQAGSNKGANQSGMNIGAVRHIADMKIDPMSAESQTVIGLQAGSNKGANQSGMNMGGIRHIADIKTESISESGKNVIGLQAGTNKVANQSGMSMGGIRHVADLKVGSTTGATQAGLSFDGRRDITKPTGDF</sequence>
<evidence type="ECO:0000256" key="2">
    <source>
        <dbReference type="RuleBase" id="RU361224"/>
    </source>
</evidence>
<dbReference type="STRING" id="6205.A0A158RE47"/>
<dbReference type="PROSITE" id="PS01052">
    <property type="entry name" value="CALPONIN_1"/>
    <property type="match status" value="3"/>
</dbReference>
<dbReference type="AlphaFoldDB" id="A0A158RE47"/>
<dbReference type="Proteomes" id="UP000274429">
    <property type="component" value="Unassembled WGS sequence"/>
</dbReference>
<dbReference type="PANTHER" id="PTHR47385">
    <property type="entry name" value="CALPONIN"/>
    <property type="match status" value="1"/>
</dbReference>
<keyword evidence="5" id="KW-1185">Reference proteome</keyword>
<dbReference type="InterPro" id="IPR036872">
    <property type="entry name" value="CH_dom_sf"/>
</dbReference>
<dbReference type="PROSITE" id="PS51122">
    <property type="entry name" value="CALPONIN_2"/>
    <property type="match status" value="4"/>
</dbReference>
<accession>A0A158RE47</accession>
<dbReference type="Gene3D" id="1.10.418.10">
    <property type="entry name" value="Calponin-like domain"/>
    <property type="match status" value="1"/>
</dbReference>
<comment type="similarity">
    <text evidence="1 2">Belongs to the calponin family.</text>
</comment>
<dbReference type="InterPro" id="IPR003096">
    <property type="entry name" value="SM22_calponin"/>
</dbReference>
<dbReference type="InterPro" id="IPR050606">
    <property type="entry name" value="Calponin-like"/>
</dbReference>
<dbReference type="PANTHER" id="PTHR47385:SF14">
    <property type="entry name" value="TRANSGELIN"/>
    <property type="match status" value="1"/>
</dbReference>
<dbReference type="EMBL" id="UYWX01020310">
    <property type="protein sequence ID" value="VDM30828.1"/>
    <property type="molecule type" value="Genomic_DNA"/>
</dbReference>
<evidence type="ECO:0000313" key="4">
    <source>
        <dbReference type="EMBL" id="VDM30828.1"/>
    </source>
</evidence>
<name>A0A158RE47_HYDTA</name>
<gene>
    <name evidence="4" type="ORF">TTAC_LOCUS6596</name>
</gene>
<dbReference type="InterPro" id="IPR000557">
    <property type="entry name" value="Calponin_repeat"/>
</dbReference>
<organism evidence="6">
    <name type="scientific">Hydatigena taeniaeformis</name>
    <name type="common">Feline tapeworm</name>
    <name type="synonym">Taenia taeniaeformis</name>
    <dbReference type="NCBI Taxonomy" id="6205"/>
    <lineage>
        <taxon>Eukaryota</taxon>
        <taxon>Metazoa</taxon>
        <taxon>Spiralia</taxon>
        <taxon>Lophotrochozoa</taxon>
        <taxon>Platyhelminthes</taxon>
        <taxon>Cestoda</taxon>
        <taxon>Eucestoda</taxon>
        <taxon>Cyclophyllidea</taxon>
        <taxon>Taeniidae</taxon>
        <taxon>Hydatigera</taxon>
    </lineage>
</organism>
<dbReference type="WBParaSite" id="TTAC_0000661101-mRNA-1">
    <property type="protein sequence ID" value="TTAC_0000661101-mRNA-1"/>
    <property type="gene ID" value="TTAC_0000661101"/>
</dbReference>
<dbReference type="OrthoDB" id="21595at2759"/>
<dbReference type="SMART" id="SM00033">
    <property type="entry name" value="CH"/>
    <property type="match status" value="1"/>
</dbReference>
<dbReference type="SUPFAM" id="SSF47576">
    <property type="entry name" value="Calponin-homology domain, CH-domain"/>
    <property type="match status" value="1"/>
</dbReference>
<dbReference type="PROSITE" id="PS50021">
    <property type="entry name" value="CH"/>
    <property type="match status" value="1"/>
</dbReference>
<dbReference type="GO" id="GO:0051015">
    <property type="term" value="F:actin filament binding"/>
    <property type="evidence" value="ECO:0007669"/>
    <property type="project" value="TreeGrafter"/>
</dbReference>
<proteinExistence type="inferred from homology"/>